<dbReference type="PROSITE" id="PS00671">
    <property type="entry name" value="D_2_HYDROXYACID_DH_3"/>
    <property type="match status" value="1"/>
</dbReference>
<dbReference type="Gene3D" id="3.30.1330.90">
    <property type="entry name" value="D-3-phosphoglycerate dehydrogenase, domain 3"/>
    <property type="match status" value="1"/>
</dbReference>
<dbReference type="InterPro" id="IPR006139">
    <property type="entry name" value="D-isomer_2_OHA_DH_cat_dom"/>
</dbReference>
<feature type="domain" description="ACT" evidence="11">
    <location>
        <begin position="452"/>
        <end position="515"/>
    </location>
</feature>
<comment type="similarity">
    <text evidence="3 9">Belongs to the D-isomer specific 2-hydroxyacid dehydrogenase family.</text>
</comment>
<keyword evidence="5 9" id="KW-0560">Oxidoreductase</keyword>
<dbReference type="CDD" id="cd12173">
    <property type="entry name" value="PGDH_4"/>
    <property type="match status" value="1"/>
</dbReference>
<dbReference type="SUPFAM" id="SSF51735">
    <property type="entry name" value="NAD(P)-binding Rossmann-fold domains"/>
    <property type="match status" value="1"/>
</dbReference>
<dbReference type="InterPro" id="IPR006236">
    <property type="entry name" value="PGDH"/>
</dbReference>
<sequence length="525" mass="56285">MPKVLIADPLSPAAEAIFKERGLEVDTRVGLGKDELIAIIGDYDGLAVRSATKVTAEVLAAARRLKVVGRAGIGVDNIDVEAATRHGVVVMNTPFGNSVTTAEHTISLMLALARQIPAADRSTRAGRWEKNRFMGVELMGKTLGLIGCGNIGSIVADRAQGLKMRVIAFDPFLSPERAADLNVEKVELDALLARADVISLHAPLTEQTRNILSRENLQKTRPGVRIINCARGGLVDEAAVCDLIRAGHIAGAAFDVFTVEPARESPLFALEEVIVTPHLGAATMEAQENVALQVAEQISDYLMTGAVVNALNMASVTAEEAPRLRPYMKLAEQLGSCAGQLVETGLEEVTVTYAGHAASLNTRPLTQLVLTGLLRPQLASVNMVNAPAIAKQRNIHIRVVTCDMIEGYQTLLTVEVLTERGPRTVSGTLFQDQEPRLVSIHGIPMEARLGPHMLYVRNQDKPGFIGALGRTLGDAGINIATFHLGRDAPGGNAIALVEVDGPIPDYVLDQVRRLPHVLQAKQLSF</sequence>
<evidence type="ECO:0000256" key="3">
    <source>
        <dbReference type="ARBA" id="ARBA00005854"/>
    </source>
</evidence>
<dbReference type="PANTHER" id="PTHR42938">
    <property type="entry name" value="FORMATE DEHYDROGENASE 1"/>
    <property type="match status" value="1"/>
</dbReference>
<dbReference type="Pfam" id="PF19304">
    <property type="entry name" value="PGDH_inter"/>
    <property type="match status" value="1"/>
</dbReference>
<feature type="domain" description="D-isomer specific 2-hydroxyacid dehydrogenase catalytic" evidence="10">
    <location>
        <begin position="4"/>
        <end position="312"/>
    </location>
</feature>
<feature type="domain" description="D-3-phosphoglycerate dehydrogenase ASB" evidence="13">
    <location>
        <begin position="323"/>
        <end position="440"/>
    </location>
</feature>
<evidence type="ECO:0000256" key="5">
    <source>
        <dbReference type="ARBA" id="ARBA00023002"/>
    </source>
</evidence>
<evidence type="ECO:0000313" key="14">
    <source>
        <dbReference type="EMBL" id="MEK0085278.1"/>
    </source>
</evidence>
<evidence type="ECO:0000256" key="8">
    <source>
        <dbReference type="ARBA" id="ARBA00048731"/>
    </source>
</evidence>
<dbReference type="EMBL" id="JBBLZC010000024">
    <property type="protein sequence ID" value="MEK0085278.1"/>
    <property type="molecule type" value="Genomic_DNA"/>
</dbReference>
<feature type="domain" description="D-isomer specific 2-hydroxyacid dehydrogenase NAD-binding" evidence="12">
    <location>
        <begin position="106"/>
        <end position="280"/>
    </location>
</feature>
<dbReference type="EC" id="1.1.1.95" evidence="9"/>
<dbReference type="Gene3D" id="3.30.70.260">
    <property type="match status" value="1"/>
</dbReference>
<comment type="catalytic activity">
    <reaction evidence="8 9">
        <text>(2R)-3-phosphoglycerate + NAD(+) = 3-phosphooxypyruvate + NADH + H(+)</text>
        <dbReference type="Rhea" id="RHEA:12641"/>
        <dbReference type="ChEBI" id="CHEBI:15378"/>
        <dbReference type="ChEBI" id="CHEBI:18110"/>
        <dbReference type="ChEBI" id="CHEBI:57540"/>
        <dbReference type="ChEBI" id="CHEBI:57945"/>
        <dbReference type="ChEBI" id="CHEBI:58272"/>
        <dbReference type="EC" id="1.1.1.95"/>
    </reaction>
</comment>
<evidence type="ECO:0000256" key="6">
    <source>
        <dbReference type="ARBA" id="ARBA00023027"/>
    </source>
</evidence>
<dbReference type="NCBIfam" id="TIGR01327">
    <property type="entry name" value="PGDH"/>
    <property type="match status" value="1"/>
</dbReference>
<evidence type="ECO:0000256" key="4">
    <source>
        <dbReference type="ARBA" id="ARBA00021582"/>
    </source>
</evidence>
<dbReference type="CDD" id="cd04902">
    <property type="entry name" value="ACT_3PGDH-xct"/>
    <property type="match status" value="1"/>
</dbReference>
<dbReference type="Pfam" id="PF00389">
    <property type="entry name" value="2-Hacid_dh"/>
    <property type="match status" value="1"/>
</dbReference>
<gene>
    <name evidence="14" type="primary">serA</name>
    <name evidence="14" type="ORF">U1T56_19170</name>
</gene>
<dbReference type="InterPro" id="IPR006140">
    <property type="entry name" value="D-isomer_DH_NAD-bd"/>
</dbReference>
<dbReference type="GO" id="GO:0004617">
    <property type="term" value="F:phosphoglycerate dehydrogenase activity"/>
    <property type="evidence" value="ECO:0007669"/>
    <property type="project" value="UniProtKB-EC"/>
</dbReference>
<keyword evidence="15" id="KW-1185">Reference proteome</keyword>
<dbReference type="Pfam" id="PF02826">
    <property type="entry name" value="2-Hacid_dh_C"/>
    <property type="match status" value="1"/>
</dbReference>
<evidence type="ECO:0000256" key="9">
    <source>
        <dbReference type="RuleBase" id="RU363003"/>
    </source>
</evidence>
<comment type="function">
    <text evidence="1">Catalyzes the reversible oxidation of 3-phospho-D-glycerate to 3-phosphonooxypyruvate, the first step of the phosphorylated L-serine biosynthesis pathway. Also catalyzes the reversible oxidation of 2-hydroxyglutarate to 2-oxoglutarate.</text>
</comment>
<dbReference type="InterPro" id="IPR036291">
    <property type="entry name" value="NAD(P)-bd_dom_sf"/>
</dbReference>
<keyword evidence="6 9" id="KW-0520">NAD</keyword>
<dbReference type="PANTHER" id="PTHR42938:SF47">
    <property type="entry name" value="HYDROXYPYRUVATE REDUCTASE"/>
    <property type="match status" value="1"/>
</dbReference>
<keyword evidence="9" id="KW-0028">Amino-acid biosynthesis</keyword>
<proteinExistence type="inferred from homology"/>
<organism evidence="14 15">
    <name type="scientific">Benzoatithermus flavus</name>
    <dbReference type="NCBI Taxonomy" id="3108223"/>
    <lineage>
        <taxon>Bacteria</taxon>
        <taxon>Pseudomonadati</taxon>
        <taxon>Pseudomonadota</taxon>
        <taxon>Alphaproteobacteria</taxon>
        <taxon>Geminicoccales</taxon>
        <taxon>Geminicoccaceae</taxon>
        <taxon>Benzoatithermus</taxon>
    </lineage>
</organism>
<evidence type="ECO:0000259" key="10">
    <source>
        <dbReference type="Pfam" id="PF00389"/>
    </source>
</evidence>
<evidence type="ECO:0000256" key="7">
    <source>
        <dbReference type="ARBA" id="ARBA00048126"/>
    </source>
</evidence>
<evidence type="ECO:0000259" key="11">
    <source>
        <dbReference type="Pfam" id="PF01842"/>
    </source>
</evidence>
<dbReference type="SUPFAM" id="SSF52283">
    <property type="entry name" value="Formate/glycerate dehydrogenase catalytic domain-like"/>
    <property type="match status" value="1"/>
</dbReference>
<dbReference type="InterPro" id="IPR029009">
    <property type="entry name" value="ASB_dom_sf"/>
</dbReference>
<dbReference type="InterPro" id="IPR002912">
    <property type="entry name" value="ACT_dom"/>
</dbReference>
<accession>A0ABU8XXY7</accession>
<evidence type="ECO:0000313" key="15">
    <source>
        <dbReference type="Proteomes" id="UP001375743"/>
    </source>
</evidence>
<dbReference type="InterPro" id="IPR029753">
    <property type="entry name" value="D-isomer_DH_CS"/>
</dbReference>
<keyword evidence="9" id="KW-0718">Serine biosynthesis</keyword>
<dbReference type="Gene3D" id="3.40.50.720">
    <property type="entry name" value="NAD(P)-binding Rossmann-like Domain"/>
    <property type="match status" value="2"/>
</dbReference>
<reference evidence="14 15" key="1">
    <citation type="submission" date="2024-01" db="EMBL/GenBank/DDBJ databases">
        <title>Multi-omics insights into the function and evolution of sodium benzoate biodegradation pathways in Benzoatithermus flavus gen. nov., sp. nov. from hot spring.</title>
        <authorList>
            <person name="Hu C.-J."/>
            <person name="Li W.-J."/>
        </authorList>
    </citation>
    <scope>NUCLEOTIDE SEQUENCE [LARGE SCALE GENOMIC DNA]</scope>
    <source>
        <strain evidence="14 15">SYSU G07066</strain>
    </source>
</reference>
<dbReference type="InterPro" id="IPR045626">
    <property type="entry name" value="PGDH_ASB_dom"/>
</dbReference>
<evidence type="ECO:0000256" key="1">
    <source>
        <dbReference type="ARBA" id="ARBA00003800"/>
    </source>
</evidence>
<evidence type="ECO:0000256" key="2">
    <source>
        <dbReference type="ARBA" id="ARBA00005216"/>
    </source>
</evidence>
<comment type="pathway">
    <text evidence="2 9">Amino-acid biosynthesis; L-serine biosynthesis; L-serine from 3-phospho-D-glycerate: step 1/3.</text>
</comment>
<dbReference type="Proteomes" id="UP001375743">
    <property type="component" value="Unassembled WGS sequence"/>
</dbReference>
<dbReference type="SUPFAM" id="SSF55021">
    <property type="entry name" value="ACT-like"/>
    <property type="match status" value="1"/>
</dbReference>
<evidence type="ECO:0000259" key="13">
    <source>
        <dbReference type="Pfam" id="PF19304"/>
    </source>
</evidence>
<comment type="catalytic activity">
    <reaction evidence="7">
        <text>(R)-2-hydroxyglutarate + NAD(+) = 2-oxoglutarate + NADH + H(+)</text>
        <dbReference type="Rhea" id="RHEA:49612"/>
        <dbReference type="ChEBI" id="CHEBI:15378"/>
        <dbReference type="ChEBI" id="CHEBI:15801"/>
        <dbReference type="ChEBI" id="CHEBI:16810"/>
        <dbReference type="ChEBI" id="CHEBI:57540"/>
        <dbReference type="ChEBI" id="CHEBI:57945"/>
        <dbReference type="EC" id="1.1.1.399"/>
    </reaction>
</comment>
<dbReference type="Pfam" id="PF01842">
    <property type="entry name" value="ACT"/>
    <property type="match status" value="1"/>
</dbReference>
<protein>
    <recommendedName>
        <fullName evidence="4 9">D-3-phosphoglycerate dehydrogenase</fullName>
        <ecNumber evidence="9">1.1.1.95</ecNumber>
    </recommendedName>
</protein>
<dbReference type="SUPFAM" id="SSF143548">
    <property type="entry name" value="Serine metabolism enzymes domain"/>
    <property type="match status" value="1"/>
</dbReference>
<evidence type="ECO:0000259" key="12">
    <source>
        <dbReference type="Pfam" id="PF02826"/>
    </source>
</evidence>
<comment type="caution">
    <text evidence="14">The sequence shown here is derived from an EMBL/GenBank/DDBJ whole genome shotgun (WGS) entry which is preliminary data.</text>
</comment>
<dbReference type="RefSeq" id="WP_418161127.1">
    <property type="nucleotide sequence ID" value="NZ_JBBLZC010000024.1"/>
</dbReference>
<name>A0ABU8XXY7_9PROT</name>
<dbReference type="InterPro" id="IPR045865">
    <property type="entry name" value="ACT-like_dom_sf"/>
</dbReference>
<dbReference type="PROSITE" id="PS00670">
    <property type="entry name" value="D_2_HYDROXYACID_DH_2"/>
    <property type="match status" value="1"/>
</dbReference>